<keyword evidence="13" id="KW-0119">Carbohydrate metabolism</keyword>
<evidence type="ECO:0000313" key="20">
    <source>
        <dbReference type="Proteomes" id="UP000000268"/>
    </source>
</evidence>
<name>B0BZA6_ACAM1</name>
<dbReference type="GO" id="GO:0016758">
    <property type="term" value="F:hexosyltransferase activity"/>
    <property type="evidence" value="ECO:0007669"/>
    <property type="project" value="UniProtKB-ARBA"/>
</dbReference>
<evidence type="ECO:0000256" key="15">
    <source>
        <dbReference type="ARBA" id="ARBA00066964"/>
    </source>
</evidence>
<comment type="subcellular location">
    <subcellularLocation>
        <location evidence="2">Membrane</location>
        <topology evidence="2">Multi-pass membrane protein</topology>
    </subcellularLocation>
</comment>
<evidence type="ECO:0000256" key="8">
    <source>
        <dbReference type="ARBA" id="ARBA00022798"/>
    </source>
</evidence>
<organism evidence="19 20">
    <name type="scientific">Acaryochloris marina (strain MBIC 11017)</name>
    <dbReference type="NCBI Taxonomy" id="329726"/>
    <lineage>
        <taxon>Bacteria</taxon>
        <taxon>Bacillati</taxon>
        <taxon>Cyanobacteriota</taxon>
        <taxon>Cyanophyceae</taxon>
        <taxon>Acaryochloridales</taxon>
        <taxon>Acaryochloridaceae</taxon>
        <taxon>Acaryochloris</taxon>
    </lineage>
</organism>
<comment type="cofactor">
    <cofactor evidence="1">
        <name>Mg(2+)</name>
        <dbReference type="ChEBI" id="CHEBI:18420"/>
    </cofactor>
</comment>
<dbReference type="PANTHER" id="PTHR43867:SF2">
    <property type="entry name" value="CELLULOSE SYNTHASE CATALYTIC SUBUNIT A [UDP-FORMING]"/>
    <property type="match status" value="1"/>
</dbReference>
<evidence type="ECO:0000256" key="12">
    <source>
        <dbReference type="ARBA" id="ARBA00023136"/>
    </source>
</evidence>
<dbReference type="FunFam" id="3.90.550.10:FF:000164">
    <property type="entry name" value="Beta-(1-3)-glucosyl transferase"/>
    <property type="match status" value="1"/>
</dbReference>
<evidence type="ECO:0000256" key="18">
    <source>
        <dbReference type="SAM" id="Phobius"/>
    </source>
</evidence>
<evidence type="ECO:0000256" key="9">
    <source>
        <dbReference type="ARBA" id="ARBA00022842"/>
    </source>
</evidence>
<feature type="transmembrane region" description="Helical" evidence="18">
    <location>
        <begin position="372"/>
        <end position="392"/>
    </location>
</feature>
<keyword evidence="8" id="KW-0319">Glycerol metabolism</keyword>
<dbReference type="eggNOG" id="COG1215">
    <property type="taxonomic scope" value="Bacteria"/>
</dbReference>
<feature type="transmembrane region" description="Helical" evidence="18">
    <location>
        <begin position="31"/>
        <end position="62"/>
    </location>
</feature>
<dbReference type="GO" id="GO:0005886">
    <property type="term" value="C:plasma membrane"/>
    <property type="evidence" value="ECO:0007669"/>
    <property type="project" value="TreeGrafter"/>
</dbReference>
<evidence type="ECO:0000256" key="1">
    <source>
        <dbReference type="ARBA" id="ARBA00001946"/>
    </source>
</evidence>
<dbReference type="GO" id="GO:0006071">
    <property type="term" value="P:glycerol metabolic process"/>
    <property type="evidence" value="ECO:0007669"/>
    <property type="project" value="UniProtKB-KW"/>
</dbReference>
<evidence type="ECO:0000256" key="3">
    <source>
        <dbReference type="ARBA" id="ARBA00006739"/>
    </source>
</evidence>
<evidence type="ECO:0000256" key="16">
    <source>
        <dbReference type="ARBA" id="ARBA00068721"/>
    </source>
</evidence>
<dbReference type="CDD" id="cd06423">
    <property type="entry name" value="CESA_like"/>
    <property type="match status" value="1"/>
</dbReference>
<dbReference type="HOGENOM" id="CLU_037834_0_0_3"/>
<protein>
    <recommendedName>
        <fullName evidence="16">Beta-monoglucosyldiacylglycerol synthase</fullName>
        <ecNumber evidence="15">2.4.1.336</ecNumber>
    </recommendedName>
    <alternativeName>
        <fullName evidence="17">UDP-glucose:1,2-diacylglycerol 3-beta-D-glucosyltransferase</fullName>
    </alternativeName>
</protein>
<accession>B0BZA6</accession>
<dbReference type="PANTHER" id="PTHR43867">
    <property type="entry name" value="CELLULOSE SYNTHASE CATALYTIC SUBUNIT A [UDP-FORMING]"/>
    <property type="match status" value="1"/>
</dbReference>
<gene>
    <name evidence="19" type="ordered locus">AM1_4576</name>
</gene>
<dbReference type="Proteomes" id="UP000000268">
    <property type="component" value="Chromosome"/>
</dbReference>
<evidence type="ECO:0000313" key="19">
    <source>
        <dbReference type="EMBL" id="ABW29550.1"/>
    </source>
</evidence>
<dbReference type="SUPFAM" id="SSF53448">
    <property type="entry name" value="Nucleotide-diphospho-sugar transferases"/>
    <property type="match status" value="1"/>
</dbReference>
<keyword evidence="6 19" id="KW-0808">Transferase</keyword>
<dbReference type="GO" id="GO:0046467">
    <property type="term" value="P:membrane lipid biosynthetic process"/>
    <property type="evidence" value="ECO:0007669"/>
    <property type="project" value="UniProtKB-ARBA"/>
</dbReference>
<dbReference type="AlphaFoldDB" id="B0BZA6"/>
<evidence type="ECO:0000256" key="4">
    <source>
        <dbReference type="ARBA" id="ARBA00022516"/>
    </source>
</evidence>
<evidence type="ECO:0000256" key="5">
    <source>
        <dbReference type="ARBA" id="ARBA00022676"/>
    </source>
</evidence>
<evidence type="ECO:0000256" key="17">
    <source>
        <dbReference type="ARBA" id="ARBA00078564"/>
    </source>
</evidence>
<dbReference type="Pfam" id="PF13641">
    <property type="entry name" value="Glyco_tranf_2_3"/>
    <property type="match status" value="1"/>
</dbReference>
<evidence type="ECO:0000256" key="13">
    <source>
        <dbReference type="ARBA" id="ARBA00023277"/>
    </source>
</evidence>
<keyword evidence="20" id="KW-1185">Reference proteome</keyword>
<keyword evidence="5" id="KW-0328">Glycosyltransferase</keyword>
<sequence>MKSPWPEDPELPQLSEVEIDYPEGEGRRRKAALMLALIWSCTIALHLFSVGFWAVCGLTTVISMHWLRMIRASALPTEEPLNLDKPETEYPFVSLLVSAKNEEAVLGSLVKTLCKLDYPAERYEVWIVDDNSTDKTPDVLAQLSEEYAQLHVLRRSEEDGGGKSGALNQVLPMTQGDIIGVFDADAQVSADLLCRVLPLFDDPQMGAVQVRKQIANADTNFWTRGQSAEMGLDLYLQQQRIAVGGVGELRGNGQFVRRQALASCGGWNEATITDDLDLTFRLHLNHWDIGILPVPAVREEGVTRAIALWHQRNRWAEGGYQRYLDYWPLIIRNRLGPRKTFDLVVFWFAQYVLPTAAVPDLVMATARNQLPLLMPMTSVTMLLSLVGMWNGLDRIRKAEQIAPTPLVMFLQTVRGTLYTCHWFLVMACVTARMSIRPKRLKWVKTLRQDDYQIYVPD</sequence>
<comment type="catalytic activity">
    <reaction evidence="14">
        <text>a 1,2-diacyl-sn-glycerol + UDP-alpha-D-glucose = a 1,2-diacyl-3-O-(beta-D-glucopyranosyl)-sn-glycerol + UDP + H(+)</text>
        <dbReference type="Rhea" id="RHEA:17285"/>
        <dbReference type="ChEBI" id="CHEBI:15378"/>
        <dbReference type="ChEBI" id="CHEBI:17815"/>
        <dbReference type="ChEBI" id="CHEBI:58223"/>
        <dbReference type="ChEBI" id="CHEBI:58885"/>
        <dbReference type="ChEBI" id="CHEBI:75799"/>
        <dbReference type="EC" id="2.4.1.336"/>
    </reaction>
</comment>
<keyword evidence="10 18" id="KW-1133">Transmembrane helix</keyword>
<dbReference type="STRING" id="329726.AM1_4576"/>
<evidence type="ECO:0000256" key="14">
    <source>
        <dbReference type="ARBA" id="ARBA00053004"/>
    </source>
</evidence>
<reference evidence="19 20" key="1">
    <citation type="journal article" date="2008" name="Proc. Natl. Acad. Sci. U.S.A.">
        <title>Niche adaptation and genome expansion in the chlorophyll d-producing cyanobacterium Acaryochloris marina.</title>
        <authorList>
            <person name="Swingley W.D."/>
            <person name="Chen M."/>
            <person name="Cheung P.C."/>
            <person name="Conrad A.L."/>
            <person name="Dejesa L.C."/>
            <person name="Hao J."/>
            <person name="Honchak B.M."/>
            <person name="Karbach L.E."/>
            <person name="Kurdoglu A."/>
            <person name="Lahiri S."/>
            <person name="Mastrian S.D."/>
            <person name="Miyashita H."/>
            <person name="Page L."/>
            <person name="Ramakrishna P."/>
            <person name="Satoh S."/>
            <person name="Sattley W.M."/>
            <person name="Shimada Y."/>
            <person name="Taylor H.L."/>
            <person name="Tomo T."/>
            <person name="Tsuchiya T."/>
            <person name="Wang Z.T."/>
            <person name="Raymond J."/>
            <person name="Mimuro M."/>
            <person name="Blankenship R.E."/>
            <person name="Touchman J.W."/>
        </authorList>
    </citation>
    <scope>NUCLEOTIDE SEQUENCE [LARGE SCALE GENOMIC DNA]</scope>
    <source>
        <strain evidence="20">MBIC 11017</strain>
    </source>
</reference>
<dbReference type="InterPro" id="IPR029044">
    <property type="entry name" value="Nucleotide-diphossugar_trans"/>
</dbReference>
<dbReference type="KEGG" id="amr:AM1_4576"/>
<evidence type="ECO:0000256" key="10">
    <source>
        <dbReference type="ARBA" id="ARBA00022989"/>
    </source>
</evidence>
<evidence type="ECO:0000256" key="6">
    <source>
        <dbReference type="ARBA" id="ARBA00022679"/>
    </source>
</evidence>
<dbReference type="CAZy" id="GT2">
    <property type="family name" value="Glycosyltransferase Family 2"/>
</dbReference>
<keyword evidence="9" id="KW-0460">Magnesium</keyword>
<keyword evidence="11" id="KW-0443">Lipid metabolism</keyword>
<dbReference type="InterPro" id="IPR050321">
    <property type="entry name" value="Glycosyltr_2/OpgH_subfam"/>
</dbReference>
<evidence type="ECO:0000256" key="7">
    <source>
        <dbReference type="ARBA" id="ARBA00022692"/>
    </source>
</evidence>
<dbReference type="EC" id="2.4.1.336" evidence="15"/>
<proteinExistence type="inferred from homology"/>
<keyword evidence="4" id="KW-0444">Lipid biosynthesis</keyword>
<comment type="similarity">
    <text evidence="3">Belongs to the glycosyltransferase 2 family.</text>
</comment>
<evidence type="ECO:0000256" key="11">
    <source>
        <dbReference type="ARBA" id="ARBA00023098"/>
    </source>
</evidence>
<evidence type="ECO:0000256" key="2">
    <source>
        <dbReference type="ARBA" id="ARBA00004141"/>
    </source>
</evidence>
<keyword evidence="7 18" id="KW-0812">Transmembrane</keyword>
<dbReference type="EMBL" id="CP000828">
    <property type="protein sequence ID" value="ABW29550.1"/>
    <property type="molecule type" value="Genomic_DNA"/>
</dbReference>
<dbReference type="Gene3D" id="3.90.550.10">
    <property type="entry name" value="Spore Coat Polysaccharide Biosynthesis Protein SpsA, Chain A"/>
    <property type="match status" value="1"/>
</dbReference>
<feature type="transmembrane region" description="Helical" evidence="18">
    <location>
        <begin position="412"/>
        <end position="431"/>
    </location>
</feature>
<keyword evidence="12 18" id="KW-0472">Membrane</keyword>